<comment type="similarity">
    <text evidence="1 3">Belongs to the short-chain dehydrogenases/reductases (SDR) family.</text>
</comment>
<sequence>MTTASGNRVWFITGASKGLGRAFTLAALEAGDRVVALARDTAPLDELVAAHEGRLLALPLDVTDRDAVFAAVARAVEHFGRLDIVVNNAGILHLGMLEEFTEAQARAQMETNFFGALWVSQAVMPHLRARGSGHILQISSIGALGGFPSNGMYSASKFALEGMSEALAMEAAAFGVKVTIVQPGGYWTDLYTTGLTATEPLEAYDPLRAELQKQWAEGSVDSDPRLAAEAVMHLVASDDPPLRLLLGSMVYDLAFDISRRRMDTWAAWEEVSRAAEHAIPAPGDPA</sequence>
<dbReference type="RefSeq" id="WP_344237195.1">
    <property type="nucleotide sequence ID" value="NZ_BAAAHH010000002.1"/>
</dbReference>
<dbReference type="InterPro" id="IPR051911">
    <property type="entry name" value="SDR_oxidoreductase"/>
</dbReference>
<evidence type="ECO:0000313" key="6">
    <source>
        <dbReference type="Proteomes" id="UP001500665"/>
    </source>
</evidence>
<keyword evidence="6" id="KW-1185">Reference proteome</keyword>
<dbReference type="SUPFAM" id="SSF51735">
    <property type="entry name" value="NAD(P)-binding Rossmann-fold domains"/>
    <property type="match status" value="1"/>
</dbReference>
<comment type="caution">
    <text evidence="5">The sequence shown here is derived from an EMBL/GenBank/DDBJ whole genome shotgun (WGS) entry which is preliminary data.</text>
</comment>
<name>A0ABN1QCZ6_9ACTN</name>
<dbReference type="PRINTS" id="PR00080">
    <property type="entry name" value="SDRFAMILY"/>
</dbReference>
<dbReference type="InterPro" id="IPR036291">
    <property type="entry name" value="NAD(P)-bd_dom_sf"/>
</dbReference>
<protein>
    <submittedName>
        <fullName evidence="5">SDR family oxidoreductase</fullName>
    </submittedName>
</protein>
<evidence type="ECO:0000313" key="5">
    <source>
        <dbReference type="EMBL" id="GAA0940654.1"/>
    </source>
</evidence>
<dbReference type="SMART" id="SM00822">
    <property type="entry name" value="PKS_KR"/>
    <property type="match status" value="1"/>
</dbReference>
<dbReference type="InterPro" id="IPR020904">
    <property type="entry name" value="Sc_DH/Rdtase_CS"/>
</dbReference>
<accession>A0ABN1QCZ6</accession>
<dbReference type="CDD" id="cd05374">
    <property type="entry name" value="17beta-HSD-like_SDR_c"/>
    <property type="match status" value="1"/>
</dbReference>
<keyword evidence="2" id="KW-0560">Oxidoreductase</keyword>
<dbReference type="NCBIfam" id="NF006114">
    <property type="entry name" value="PRK08263.1"/>
    <property type="match status" value="1"/>
</dbReference>
<dbReference type="PRINTS" id="PR00081">
    <property type="entry name" value="GDHRDH"/>
</dbReference>
<dbReference type="PROSITE" id="PS00061">
    <property type="entry name" value="ADH_SHORT"/>
    <property type="match status" value="1"/>
</dbReference>
<dbReference type="InterPro" id="IPR057326">
    <property type="entry name" value="KR_dom"/>
</dbReference>
<evidence type="ECO:0000256" key="2">
    <source>
        <dbReference type="ARBA" id="ARBA00023002"/>
    </source>
</evidence>
<dbReference type="PANTHER" id="PTHR43976">
    <property type="entry name" value="SHORT CHAIN DEHYDROGENASE"/>
    <property type="match status" value="1"/>
</dbReference>
<proteinExistence type="inferred from homology"/>
<organism evidence="5 6">
    <name type="scientific">Actinocorallia libanotica</name>
    <dbReference type="NCBI Taxonomy" id="46162"/>
    <lineage>
        <taxon>Bacteria</taxon>
        <taxon>Bacillati</taxon>
        <taxon>Actinomycetota</taxon>
        <taxon>Actinomycetes</taxon>
        <taxon>Streptosporangiales</taxon>
        <taxon>Thermomonosporaceae</taxon>
        <taxon>Actinocorallia</taxon>
    </lineage>
</organism>
<reference evidence="5 6" key="1">
    <citation type="journal article" date="2019" name="Int. J. Syst. Evol. Microbiol.">
        <title>The Global Catalogue of Microorganisms (GCM) 10K type strain sequencing project: providing services to taxonomists for standard genome sequencing and annotation.</title>
        <authorList>
            <consortium name="The Broad Institute Genomics Platform"/>
            <consortium name="The Broad Institute Genome Sequencing Center for Infectious Disease"/>
            <person name="Wu L."/>
            <person name="Ma J."/>
        </authorList>
    </citation>
    <scope>NUCLEOTIDE SEQUENCE [LARGE SCALE GENOMIC DNA]</scope>
    <source>
        <strain evidence="5 6">JCM 10696</strain>
    </source>
</reference>
<dbReference type="Proteomes" id="UP001500665">
    <property type="component" value="Unassembled WGS sequence"/>
</dbReference>
<dbReference type="PANTHER" id="PTHR43976:SF16">
    <property type="entry name" value="SHORT-CHAIN DEHYDROGENASE_REDUCTASE FAMILY PROTEIN"/>
    <property type="match status" value="1"/>
</dbReference>
<dbReference type="EMBL" id="BAAAHH010000002">
    <property type="protein sequence ID" value="GAA0940654.1"/>
    <property type="molecule type" value="Genomic_DNA"/>
</dbReference>
<dbReference type="InterPro" id="IPR002347">
    <property type="entry name" value="SDR_fam"/>
</dbReference>
<evidence type="ECO:0000256" key="3">
    <source>
        <dbReference type="RuleBase" id="RU000363"/>
    </source>
</evidence>
<evidence type="ECO:0000256" key="1">
    <source>
        <dbReference type="ARBA" id="ARBA00006484"/>
    </source>
</evidence>
<gene>
    <name evidence="5" type="ORF">GCM10009550_10250</name>
</gene>
<evidence type="ECO:0000259" key="4">
    <source>
        <dbReference type="SMART" id="SM00822"/>
    </source>
</evidence>
<dbReference type="Gene3D" id="3.40.50.720">
    <property type="entry name" value="NAD(P)-binding Rossmann-like Domain"/>
    <property type="match status" value="1"/>
</dbReference>
<feature type="domain" description="Ketoreductase" evidence="4">
    <location>
        <begin position="8"/>
        <end position="190"/>
    </location>
</feature>
<dbReference type="Pfam" id="PF00106">
    <property type="entry name" value="adh_short"/>
    <property type="match status" value="1"/>
</dbReference>